<accession>A0ACC2ZRK4</accession>
<sequence length="229" mass="25302">MAPVDLRNPGRPLQVGIILVKDTTEILDVAPIDLLSAMSKSFIDDFPDDIMPPSLKSQALDIVWHWVNQDGTPAALTCGVSANITDTFETCPPLDIAIMGANSFSYEPSQEELAFVRKTYDDCSAFLTICGGFMVPMKAGLFAGKTATAPKMVLPMVRAQTEKMPKEMRTTWTEERWHVSEDGKMWSSGALLNGLDMMREFGRRTWGGEGSLVEASLEMGGWPVRSREY</sequence>
<organism evidence="1 2">
    <name type="scientific">Neophaeococcomyces mojaviensis</name>
    <dbReference type="NCBI Taxonomy" id="3383035"/>
    <lineage>
        <taxon>Eukaryota</taxon>
        <taxon>Fungi</taxon>
        <taxon>Dikarya</taxon>
        <taxon>Ascomycota</taxon>
        <taxon>Pezizomycotina</taxon>
        <taxon>Eurotiomycetes</taxon>
        <taxon>Chaetothyriomycetidae</taxon>
        <taxon>Chaetothyriales</taxon>
        <taxon>Chaetothyriales incertae sedis</taxon>
        <taxon>Neophaeococcomyces</taxon>
    </lineage>
</organism>
<proteinExistence type="predicted"/>
<dbReference type="EMBL" id="JAPDRQ010000362">
    <property type="protein sequence ID" value="KAJ9650267.1"/>
    <property type="molecule type" value="Genomic_DNA"/>
</dbReference>
<comment type="caution">
    <text evidence="1">The sequence shown here is derived from an EMBL/GenBank/DDBJ whole genome shotgun (WGS) entry which is preliminary data.</text>
</comment>
<reference evidence="1" key="1">
    <citation type="submission" date="2022-10" db="EMBL/GenBank/DDBJ databases">
        <title>Culturing micro-colonial fungi from biological soil crusts in the Mojave desert and describing Neophaeococcomyces mojavensis, and introducing the new genera and species Taxawa tesnikishii.</title>
        <authorList>
            <person name="Kurbessoian T."/>
            <person name="Stajich J.E."/>
        </authorList>
    </citation>
    <scope>NUCLEOTIDE SEQUENCE</scope>
    <source>
        <strain evidence="1">JES_112</strain>
    </source>
</reference>
<gene>
    <name evidence="1" type="ORF">H2198_010419</name>
</gene>
<name>A0ACC2ZRK4_9EURO</name>
<keyword evidence="2" id="KW-1185">Reference proteome</keyword>
<dbReference type="Proteomes" id="UP001172386">
    <property type="component" value="Unassembled WGS sequence"/>
</dbReference>
<evidence type="ECO:0000313" key="1">
    <source>
        <dbReference type="EMBL" id="KAJ9650267.1"/>
    </source>
</evidence>
<evidence type="ECO:0000313" key="2">
    <source>
        <dbReference type="Proteomes" id="UP001172386"/>
    </source>
</evidence>
<protein>
    <submittedName>
        <fullName evidence="1">Uncharacterized protein</fullName>
    </submittedName>
</protein>